<dbReference type="PROSITE" id="PS51779">
    <property type="entry name" value="POTRA"/>
    <property type="match status" value="1"/>
</dbReference>
<evidence type="ECO:0000256" key="6">
    <source>
        <dbReference type="ARBA" id="ARBA00023136"/>
    </source>
</evidence>
<dbReference type="GO" id="GO:0090529">
    <property type="term" value="P:cell septum assembly"/>
    <property type="evidence" value="ECO:0007669"/>
    <property type="project" value="InterPro"/>
</dbReference>
<comment type="function">
    <text evidence="8">Essential cell division protein.</text>
</comment>
<dbReference type="InterPro" id="IPR050487">
    <property type="entry name" value="FtsQ_DivIB"/>
</dbReference>
<evidence type="ECO:0000256" key="8">
    <source>
        <dbReference type="HAMAP-Rule" id="MF_00911"/>
    </source>
</evidence>
<dbReference type="InterPro" id="IPR034746">
    <property type="entry name" value="POTRA"/>
</dbReference>
<comment type="similarity">
    <text evidence="8">Belongs to the FtsQ/DivIB family. FtsQ subfamily.</text>
</comment>
<keyword evidence="3 8" id="KW-0132">Cell division</keyword>
<keyword evidence="7 8" id="KW-0131">Cell cycle</keyword>
<dbReference type="Pfam" id="PF08478">
    <property type="entry name" value="POTRA_1"/>
    <property type="match status" value="1"/>
</dbReference>
<keyword evidence="5 8" id="KW-1133">Transmembrane helix</keyword>
<keyword evidence="12" id="KW-1185">Reference proteome</keyword>
<reference evidence="11 12" key="1">
    <citation type="submission" date="2018-06" db="EMBL/GenBank/DDBJ databases">
        <title>Streptacidiphilus pinicola sp. nov., isolated from pine grove soil.</title>
        <authorList>
            <person name="Roh S.G."/>
            <person name="Park S."/>
            <person name="Kim M.-K."/>
            <person name="Yun B.-R."/>
            <person name="Park J."/>
            <person name="Kim M.J."/>
            <person name="Kim Y.S."/>
            <person name="Kim S.B."/>
        </authorList>
    </citation>
    <scope>NUCLEOTIDE SEQUENCE [LARGE SCALE GENOMIC DNA]</scope>
    <source>
        <strain evidence="11 12">MMS16-CNU450</strain>
    </source>
</reference>
<dbReference type="InterPro" id="IPR026579">
    <property type="entry name" value="FtsQ"/>
</dbReference>
<gene>
    <name evidence="8" type="primary">ftsQ</name>
    <name evidence="11" type="ORF">DN069_36965</name>
</gene>
<evidence type="ECO:0000256" key="2">
    <source>
        <dbReference type="ARBA" id="ARBA00022475"/>
    </source>
</evidence>
<protein>
    <recommendedName>
        <fullName evidence="8">Cell division protein FtsQ</fullName>
    </recommendedName>
</protein>
<evidence type="ECO:0000256" key="4">
    <source>
        <dbReference type="ARBA" id="ARBA00022692"/>
    </source>
</evidence>
<evidence type="ECO:0000256" key="5">
    <source>
        <dbReference type="ARBA" id="ARBA00022989"/>
    </source>
</evidence>
<feature type="transmembrane region" description="Helical" evidence="8">
    <location>
        <begin position="36"/>
        <end position="55"/>
    </location>
</feature>
<accession>A0A2X0I6R6</accession>
<sequence length="264" mass="27716">MAAGVAESVGVEEQAESVADQERPPRPGLRLSRRGIVVLCGLVVALLGTGVWLVWFSSVFDVRTVTVVGVRSLTKDQVLRAAQVPLGGPLERLDTGAVEARVEKALPRVDHADVSTSWPHAVQITVTERNPVAAVRGDHGGYTLEDTTGVRFATLPTPPAGVPVVQLALSSSGRGALAQFPETVLVAGAVEVAKSLPPAIARRTSQVVVHSYDDIELTLTGPSGTVYWGSPEQSPRKAVVLAALLKQDAKGYDVSAPTDPALRS</sequence>
<dbReference type="PANTHER" id="PTHR37820">
    <property type="entry name" value="CELL DIVISION PROTEIN DIVIB"/>
    <property type="match status" value="1"/>
</dbReference>
<comment type="caution">
    <text evidence="11">The sequence shown here is derived from an EMBL/GenBank/DDBJ whole genome shotgun (WGS) entry which is preliminary data.</text>
</comment>
<evidence type="ECO:0000313" key="11">
    <source>
        <dbReference type="EMBL" id="RAG80662.1"/>
    </source>
</evidence>
<dbReference type="GO" id="GO:0043093">
    <property type="term" value="P:FtsZ-dependent cytokinesis"/>
    <property type="evidence" value="ECO:0007669"/>
    <property type="project" value="UniProtKB-UniRule"/>
</dbReference>
<proteinExistence type="inferred from homology"/>
<name>A0A2X0I6R6_9ACTN</name>
<dbReference type="HAMAP" id="MF_00911">
    <property type="entry name" value="FtsQ_subfam"/>
    <property type="match status" value="1"/>
</dbReference>
<evidence type="ECO:0000256" key="1">
    <source>
        <dbReference type="ARBA" id="ARBA00004370"/>
    </source>
</evidence>
<keyword evidence="2 8" id="KW-1003">Cell membrane</keyword>
<dbReference type="PANTHER" id="PTHR37820:SF1">
    <property type="entry name" value="CELL DIVISION PROTEIN FTSQ"/>
    <property type="match status" value="1"/>
</dbReference>
<feature type="domain" description="POTRA" evidence="10">
    <location>
        <begin position="60"/>
        <end position="129"/>
    </location>
</feature>
<dbReference type="Gene3D" id="3.10.20.310">
    <property type="entry name" value="membrane protein fhac"/>
    <property type="match status" value="1"/>
</dbReference>
<feature type="region of interest" description="Disordered" evidence="9">
    <location>
        <begin position="1"/>
        <end position="26"/>
    </location>
</feature>
<dbReference type="GO" id="GO:0005886">
    <property type="term" value="C:plasma membrane"/>
    <property type="evidence" value="ECO:0007669"/>
    <property type="project" value="UniProtKB-SubCell"/>
</dbReference>
<keyword evidence="4 8" id="KW-0812">Transmembrane</keyword>
<dbReference type="InterPro" id="IPR013685">
    <property type="entry name" value="POTRA_FtsQ_type"/>
</dbReference>
<evidence type="ECO:0000259" key="10">
    <source>
        <dbReference type="PROSITE" id="PS51779"/>
    </source>
</evidence>
<evidence type="ECO:0000313" key="12">
    <source>
        <dbReference type="Proteomes" id="UP000248889"/>
    </source>
</evidence>
<evidence type="ECO:0000256" key="7">
    <source>
        <dbReference type="ARBA" id="ARBA00023306"/>
    </source>
</evidence>
<evidence type="ECO:0000256" key="9">
    <source>
        <dbReference type="SAM" id="MobiDB-lite"/>
    </source>
</evidence>
<dbReference type="GO" id="GO:0032153">
    <property type="term" value="C:cell division site"/>
    <property type="evidence" value="ECO:0007669"/>
    <property type="project" value="UniProtKB-UniRule"/>
</dbReference>
<evidence type="ECO:0000256" key="3">
    <source>
        <dbReference type="ARBA" id="ARBA00022618"/>
    </source>
</evidence>
<comment type="subcellular location">
    <subcellularLocation>
        <location evidence="8">Cell membrane</location>
        <topology evidence="8">Single-pass type II membrane protein</topology>
    </subcellularLocation>
    <subcellularLocation>
        <location evidence="1">Membrane</location>
    </subcellularLocation>
    <text evidence="8">Localizes to the division septum.</text>
</comment>
<keyword evidence="6 8" id="KW-0472">Membrane</keyword>
<dbReference type="AlphaFoldDB" id="A0A2X0I6R6"/>
<organism evidence="11 12">
    <name type="scientific">Streptacidiphilus pinicola</name>
    <dbReference type="NCBI Taxonomy" id="2219663"/>
    <lineage>
        <taxon>Bacteria</taxon>
        <taxon>Bacillati</taxon>
        <taxon>Actinomycetota</taxon>
        <taxon>Actinomycetes</taxon>
        <taxon>Kitasatosporales</taxon>
        <taxon>Streptomycetaceae</taxon>
        <taxon>Streptacidiphilus</taxon>
    </lineage>
</organism>
<dbReference type="OrthoDB" id="9790760at2"/>
<dbReference type="Proteomes" id="UP000248889">
    <property type="component" value="Unassembled WGS sequence"/>
</dbReference>
<dbReference type="EMBL" id="QKYN01000207">
    <property type="protein sequence ID" value="RAG80662.1"/>
    <property type="molecule type" value="Genomic_DNA"/>
</dbReference>